<dbReference type="PANTHER" id="PTHR30619">
    <property type="entry name" value="DNA INTERNALIZATION/COMPETENCE PROTEIN COMEC/REC2"/>
    <property type="match status" value="1"/>
</dbReference>
<feature type="compositionally biased region" description="Low complexity" evidence="1">
    <location>
        <begin position="1"/>
        <end position="18"/>
    </location>
</feature>
<evidence type="ECO:0000256" key="1">
    <source>
        <dbReference type="SAM" id="MobiDB-lite"/>
    </source>
</evidence>
<dbReference type="RefSeq" id="WP_121647121.1">
    <property type="nucleotide sequence ID" value="NZ_RCUX01000001.1"/>
</dbReference>
<accession>A0A3L7ACA5</accession>
<feature type="region of interest" description="Disordered" evidence="1">
    <location>
        <begin position="1"/>
        <end position="33"/>
    </location>
</feature>
<dbReference type="AlphaFoldDB" id="A0A3L7ACA5"/>
<comment type="caution">
    <text evidence="3">The sequence shown here is derived from an EMBL/GenBank/DDBJ whole genome shotgun (WGS) entry which is preliminary data.</text>
</comment>
<feature type="domain" description="Metallo-beta-lactamase" evidence="2">
    <location>
        <begin position="49"/>
        <end position="294"/>
    </location>
</feature>
<evidence type="ECO:0000313" key="3">
    <source>
        <dbReference type="EMBL" id="RLP78029.1"/>
    </source>
</evidence>
<sequence>MNPRSASAAPAHAAPAEPAHTEPAHTDGSAGGTTGSLARVRVNVLNVGQGSCAVIRAQDRVILIDGGARREYAVRTDPLAWLRAHGITRIDDLILTHLHRDHVQGLVEVARHFTVARAHLPYPAIAHPPMGAARRSRFRADAHVDTPDGQLQSLREFAELSALLGAAGSEIVPADPGAPTEVWRAGAVRLTRVFPVPGDTPYTPALVAAIGELSEDDADVPALEALADEISEAANAESAVYVLHSVSGSGEEGAGEGAVIFAGDHAGEGSHWDDILERDSAGLLDQALWLLPHHGGDDGPDAEWYAERNPRALLASVNTDHAHSNAQYWAGLRARTGITVLGTHESDPAPIAGTGSGIELYFG</sequence>
<dbReference type="OrthoDB" id="7177610at2"/>
<evidence type="ECO:0000259" key="2">
    <source>
        <dbReference type="SMART" id="SM00849"/>
    </source>
</evidence>
<dbReference type="InterPro" id="IPR052159">
    <property type="entry name" value="Competence_DNA_uptake"/>
</dbReference>
<dbReference type="InterPro" id="IPR001279">
    <property type="entry name" value="Metallo-B-lactamas"/>
</dbReference>
<dbReference type="Gene3D" id="3.60.15.10">
    <property type="entry name" value="Ribonuclease Z/Hydroxyacylglutathione hydrolase-like"/>
    <property type="match status" value="1"/>
</dbReference>
<dbReference type="SMART" id="SM00849">
    <property type="entry name" value="Lactamase_B"/>
    <property type="match status" value="1"/>
</dbReference>
<dbReference type="EMBL" id="RCUX01000001">
    <property type="protein sequence ID" value="RLP78029.1"/>
    <property type="molecule type" value="Genomic_DNA"/>
</dbReference>
<keyword evidence="4" id="KW-1185">Reference proteome</keyword>
<keyword evidence="3" id="KW-0378">Hydrolase</keyword>
<organism evidence="3 4">
    <name type="scientific">Mycetocola tolaasinivorans</name>
    <dbReference type="NCBI Taxonomy" id="76635"/>
    <lineage>
        <taxon>Bacteria</taxon>
        <taxon>Bacillati</taxon>
        <taxon>Actinomycetota</taxon>
        <taxon>Actinomycetes</taxon>
        <taxon>Micrococcales</taxon>
        <taxon>Microbacteriaceae</taxon>
        <taxon>Mycetocola</taxon>
    </lineage>
</organism>
<gene>
    <name evidence="3" type="ORF">D9V32_01485</name>
</gene>
<reference evidence="3 4" key="1">
    <citation type="submission" date="2018-10" db="EMBL/GenBank/DDBJ databases">
        <authorList>
            <person name="Li J."/>
        </authorList>
    </citation>
    <scope>NUCLEOTIDE SEQUENCE [LARGE SCALE GENOMIC DNA]</scope>
    <source>
        <strain evidence="3 4">IF 016277</strain>
    </source>
</reference>
<protein>
    <submittedName>
        <fullName evidence="3">MBL fold metallo-hydrolase</fullName>
    </submittedName>
</protein>
<name>A0A3L7ACA5_9MICO</name>
<dbReference type="SUPFAM" id="SSF56281">
    <property type="entry name" value="Metallo-hydrolase/oxidoreductase"/>
    <property type="match status" value="1"/>
</dbReference>
<dbReference type="PANTHER" id="PTHR30619:SF1">
    <property type="entry name" value="RECOMBINATION PROTEIN 2"/>
    <property type="match status" value="1"/>
</dbReference>
<dbReference type="Pfam" id="PF00753">
    <property type="entry name" value="Lactamase_B"/>
    <property type="match status" value="1"/>
</dbReference>
<dbReference type="InterPro" id="IPR036866">
    <property type="entry name" value="RibonucZ/Hydroxyglut_hydro"/>
</dbReference>
<dbReference type="GO" id="GO:0016787">
    <property type="term" value="F:hydrolase activity"/>
    <property type="evidence" value="ECO:0007669"/>
    <property type="project" value="UniProtKB-KW"/>
</dbReference>
<dbReference type="Proteomes" id="UP000272503">
    <property type="component" value="Unassembled WGS sequence"/>
</dbReference>
<evidence type="ECO:0000313" key="4">
    <source>
        <dbReference type="Proteomes" id="UP000272503"/>
    </source>
</evidence>
<proteinExistence type="predicted"/>